<dbReference type="Proteomes" id="UP001337655">
    <property type="component" value="Unassembled WGS sequence"/>
</dbReference>
<organism evidence="2 3">
    <name type="scientific">Saxophila tyrrhenica</name>
    <dbReference type="NCBI Taxonomy" id="1690608"/>
    <lineage>
        <taxon>Eukaryota</taxon>
        <taxon>Fungi</taxon>
        <taxon>Dikarya</taxon>
        <taxon>Ascomycota</taxon>
        <taxon>Pezizomycotina</taxon>
        <taxon>Dothideomycetes</taxon>
        <taxon>Dothideomycetidae</taxon>
        <taxon>Mycosphaerellales</taxon>
        <taxon>Extremaceae</taxon>
        <taxon>Saxophila</taxon>
    </lineage>
</organism>
<gene>
    <name evidence="2" type="ORF">LTR77_002319</name>
</gene>
<proteinExistence type="predicted"/>
<evidence type="ECO:0000256" key="1">
    <source>
        <dbReference type="SAM" id="MobiDB-lite"/>
    </source>
</evidence>
<protein>
    <submittedName>
        <fullName evidence="2">Uncharacterized protein</fullName>
    </submittedName>
</protein>
<feature type="compositionally biased region" description="Acidic residues" evidence="1">
    <location>
        <begin position="257"/>
        <end position="272"/>
    </location>
</feature>
<dbReference type="RefSeq" id="XP_064662333.1">
    <property type="nucleotide sequence ID" value="XM_064799578.1"/>
</dbReference>
<keyword evidence="3" id="KW-1185">Reference proteome</keyword>
<reference evidence="2 3" key="1">
    <citation type="submission" date="2023-08" db="EMBL/GenBank/DDBJ databases">
        <title>Black Yeasts Isolated from many extreme environments.</title>
        <authorList>
            <person name="Coleine C."/>
            <person name="Stajich J.E."/>
            <person name="Selbmann L."/>
        </authorList>
    </citation>
    <scope>NUCLEOTIDE SEQUENCE [LARGE SCALE GENOMIC DNA]</scope>
    <source>
        <strain evidence="2 3">CCFEE 5935</strain>
    </source>
</reference>
<feature type="compositionally biased region" description="Basic and acidic residues" evidence="1">
    <location>
        <begin position="409"/>
        <end position="419"/>
    </location>
</feature>
<feature type="region of interest" description="Disordered" evidence="1">
    <location>
        <begin position="203"/>
        <end position="344"/>
    </location>
</feature>
<feature type="compositionally biased region" description="Polar residues" evidence="1">
    <location>
        <begin position="281"/>
        <end position="297"/>
    </location>
</feature>
<feature type="region of interest" description="Disordered" evidence="1">
    <location>
        <begin position="356"/>
        <end position="419"/>
    </location>
</feature>
<feature type="compositionally biased region" description="Low complexity" evidence="1">
    <location>
        <begin position="236"/>
        <end position="246"/>
    </location>
</feature>
<accession>A0AAV9PLP6</accession>
<feature type="compositionally biased region" description="Basic and acidic residues" evidence="1">
    <location>
        <begin position="323"/>
        <end position="333"/>
    </location>
</feature>
<dbReference type="GeneID" id="89923666"/>
<sequence length="419" mass="46230">MRQLPPTVQYTIPVLAHAPLTTAMYRSNDPRFRRRLNEIGHSLETANEAAQSGLFVFGQNYVRPCFDGVTSCFRNCVDASCPTLNLNATQRDRLRRQRGQSRGRAELNFDFYDDWDEDENDALMGWGGGEEFDRLLAGSGGYGTIAQQPGRQRGMSYPKARRKSAGVQLNDNGEDPTVIPASSGFFGKLFGGKAKGLRYKPSAAGLQEHPGKRRLEGGLTEGEALVGSGRRHGRTRSGTATSGETTDSLSSRGDIFPSDEELDDAVPLDDEFAMVLERRTTQSIGASGPETESSSNKTKSDRKKTPTPTDENAPNVEGQFTLHDLKQEERRIEEEEEADVERKRLEAQKIAAERGLALSQAEDLSSKEATPHVQSPELQPQRPDDEPSQLPTPLATDDEEESVLSTQQTRREGNDESKQ</sequence>
<evidence type="ECO:0000313" key="2">
    <source>
        <dbReference type="EMBL" id="KAK5173638.1"/>
    </source>
</evidence>
<comment type="caution">
    <text evidence="2">The sequence shown here is derived from an EMBL/GenBank/DDBJ whole genome shotgun (WGS) entry which is preliminary data.</text>
</comment>
<evidence type="ECO:0000313" key="3">
    <source>
        <dbReference type="Proteomes" id="UP001337655"/>
    </source>
</evidence>
<dbReference type="EMBL" id="JAVRRT010000003">
    <property type="protein sequence ID" value="KAK5173638.1"/>
    <property type="molecule type" value="Genomic_DNA"/>
</dbReference>
<dbReference type="AlphaFoldDB" id="A0AAV9PLP6"/>
<name>A0AAV9PLP6_9PEZI</name>